<organism evidence="4 5">
    <name type="scientific">Esox lucius</name>
    <name type="common">Northern pike</name>
    <dbReference type="NCBI Taxonomy" id="8010"/>
    <lineage>
        <taxon>Eukaryota</taxon>
        <taxon>Metazoa</taxon>
        <taxon>Chordata</taxon>
        <taxon>Craniata</taxon>
        <taxon>Vertebrata</taxon>
        <taxon>Euteleostomi</taxon>
        <taxon>Actinopterygii</taxon>
        <taxon>Neopterygii</taxon>
        <taxon>Teleostei</taxon>
        <taxon>Protacanthopterygii</taxon>
        <taxon>Esociformes</taxon>
        <taxon>Esocidae</taxon>
        <taxon>Esox</taxon>
    </lineage>
</organism>
<comment type="similarity">
    <text evidence="1">Belongs to the WD repeat THOC6 family.</text>
</comment>
<evidence type="ECO:0008006" key="6">
    <source>
        <dbReference type="Google" id="ProtNLM"/>
    </source>
</evidence>
<feature type="repeat" description="WD" evidence="3">
    <location>
        <begin position="172"/>
        <end position="213"/>
    </location>
</feature>
<dbReference type="PROSITE" id="PS50294">
    <property type="entry name" value="WD_REPEATS_REGION"/>
    <property type="match status" value="1"/>
</dbReference>
<dbReference type="SUPFAM" id="SSF50978">
    <property type="entry name" value="WD40 repeat-like"/>
    <property type="match status" value="1"/>
</dbReference>
<dbReference type="Proteomes" id="UP000265140">
    <property type="component" value="Chromosome 11"/>
</dbReference>
<dbReference type="Ensembl" id="ENSELUT00000035967.3">
    <property type="protein sequence ID" value="ENSELUP00000042158.3"/>
    <property type="gene ID" value="ENSELUG00000023325.3"/>
</dbReference>
<dbReference type="Bgee" id="ENSELUG00000023325">
    <property type="expression patterns" value="Expressed in ovary and 14 other cell types or tissues"/>
</dbReference>
<reference evidence="4" key="2">
    <citation type="submission" date="2020-02" db="EMBL/GenBank/DDBJ databases">
        <title>Esox lucius (northern pike) genome, fEsoLuc1, primary haplotype.</title>
        <authorList>
            <person name="Myers G."/>
            <person name="Karagic N."/>
            <person name="Meyer A."/>
            <person name="Pippel M."/>
            <person name="Reichard M."/>
            <person name="Winkler S."/>
            <person name="Tracey A."/>
            <person name="Sims Y."/>
            <person name="Howe K."/>
            <person name="Rhie A."/>
            <person name="Formenti G."/>
            <person name="Durbin R."/>
            <person name="Fedrigo O."/>
            <person name="Jarvis E.D."/>
        </authorList>
    </citation>
    <scope>NUCLEOTIDE SEQUENCE [LARGE SCALE GENOMIC DNA]</scope>
</reference>
<dbReference type="PROSITE" id="PS50082">
    <property type="entry name" value="WD_REPEATS_2"/>
    <property type="match status" value="1"/>
</dbReference>
<proteinExistence type="inferred from homology"/>
<protein>
    <recommendedName>
        <fullName evidence="6">THO complex 6</fullName>
    </recommendedName>
</protein>
<evidence type="ECO:0000313" key="5">
    <source>
        <dbReference type="Proteomes" id="UP000265140"/>
    </source>
</evidence>
<evidence type="ECO:0000256" key="2">
    <source>
        <dbReference type="ARBA" id="ARBA00022574"/>
    </source>
</evidence>
<dbReference type="PANTHER" id="PTHR44411:SF1">
    <property type="entry name" value="THO COMPLEX SUBUNIT 6 HOMOLOG"/>
    <property type="match status" value="1"/>
</dbReference>
<dbReference type="InterPro" id="IPR001680">
    <property type="entry name" value="WD40_rpt"/>
</dbReference>
<dbReference type="Gene3D" id="2.130.10.10">
    <property type="entry name" value="YVTN repeat-like/Quinoprotein amine dehydrogenase"/>
    <property type="match status" value="1"/>
</dbReference>
<evidence type="ECO:0000256" key="3">
    <source>
        <dbReference type="PROSITE-ProRule" id="PRU00221"/>
    </source>
</evidence>
<gene>
    <name evidence="4" type="primary">THOC6</name>
</gene>
<dbReference type="GO" id="GO:0006406">
    <property type="term" value="P:mRNA export from nucleus"/>
    <property type="evidence" value="ECO:0007669"/>
    <property type="project" value="TreeGrafter"/>
</dbReference>
<keyword evidence="2 3" id="KW-0853">WD repeat</keyword>
<name>A0A3P9AM68_ESOLU</name>
<dbReference type="InterPro" id="IPR036322">
    <property type="entry name" value="WD40_repeat_dom_sf"/>
</dbReference>
<evidence type="ECO:0000256" key="1">
    <source>
        <dbReference type="ARBA" id="ARBA00009728"/>
    </source>
</evidence>
<keyword evidence="5" id="KW-1185">Reference proteome</keyword>
<dbReference type="GeneTree" id="ENSGT00390000015278"/>
<dbReference type="PANTHER" id="PTHR44411">
    <property type="entry name" value="THO COMPLEX SUBUNIT 6 HOMOLOG"/>
    <property type="match status" value="1"/>
</dbReference>
<dbReference type="SMART" id="SM00320">
    <property type="entry name" value="WD40"/>
    <property type="match status" value="3"/>
</dbReference>
<reference evidence="5" key="1">
    <citation type="journal article" date="2014" name="PLoS ONE">
        <title>The genome and linkage map of the northern pike (Esox lucius): conserved synteny revealed between the salmonid sister group and the Neoteleostei.</title>
        <authorList>
            <person name="Rondeau E.B."/>
            <person name="Minkley D.R."/>
            <person name="Leong J.S."/>
            <person name="Messmer A.M."/>
            <person name="Jantzen J.R."/>
            <person name="von Schalburg K.R."/>
            <person name="Lemon C."/>
            <person name="Bird N.H."/>
            <person name="Koop B.F."/>
        </authorList>
    </citation>
    <scope>NUCLEOTIDE SEQUENCE</scope>
</reference>
<reference evidence="4" key="3">
    <citation type="submission" date="2025-08" db="UniProtKB">
        <authorList>
            <consortium name="Ensembl"/>
        </authorList>
    </citation>
    <scope>IDENTIFICATION</scope>
</reference>
<dbReference type="InterPro" id="IPR015943">
    <property type="entry name" value="WD40/YVTN_repeat-like_dom_sf"/>
</dbReference>
<dbReference type="InterPro" id="IPR042626">
    <property type="entry name" value="THOC6"/>
</dbReference>
<dbReference type="Pfam" id="PF00400">
    <property type="entry name" value="WD40"/>
    <property type="match status" value="2"/>
</dbReference>
<dbReference type="AlphaFoldDB" id="A0A3P9AM68"/>
<dbReference type="GO" id="GO:0000346">
    <property type="term" value="C:transcription export complex"/>
    <property type="evidence" value="ECO:0007669"/>
    <property type="project" value="TreeGrafter"/>
</dbReference>
<sequence length="347" mass="38460">MTLLVSCPFHCFKWLHCFNNSYTFLKFSGTVFFVQHLHMSVFSQSFSPCGRFLAAGNNYGEIAVFSLSSALSPDATDLSQKPILTFTAHEGPVFSLLSTDSHLLSAGNGEVSAWSWAELIKRVIHNLHFSLFSFVFSFISIPPLQENSLVIGGGDNNIHIMDLESGIFKSVLQGHTDYIHCLSVREREGEILSGGEDGAVRIWDCRTGHSVHCIEVFKYEDCARPQYGKWISCLTTDSDWMLCGGGPSLSLWHLRSMSPTSVFPLSGCQRQATFYQDMILSVGEGQFVSHCLMGGEVKAQIPCTPHSLNTLALNLNSTEHRVLTVGGSSHQIDVFANLYYRSFSLSF</sequence>
<reference evidence="4" key="4">
    <citation type="submission" date="2025-09" db="UniProtKB">
        <authorList>
            <consortium name="Ensembl"/>
        </authorList>
    </citation>
    <scope>IDENTIFICATION</scope>
</reference>
<dbReference type="GO" id="GO:0000347">
    <property type="term" value="C:THO complex"/>
    <property type="evidence" value="ECO:0007669"/>
    <property type="project" value="TreeGrafter"/>
</dbReference>
<accession>A0A3P9AM68</accession>
<evidence type="ECO:0000313" key="4">
    <source>
        <dbReference type="Ensembl" id="ENSELUP00000042158.3"/>
    </source>
</evidence>